<evidence type="ECO:0000313" key="3">
    <source>
        <dbReference type="Proteomes" id="UP000242287"/>
    </source>
</evidence>
<evidence type="ECO:0000313" key="2">
    <source>
        <dbReference type="EMBL" id="PFH48985.1"/>
    </source>
</evidence>
<gene>
    <name evidence="2" type="ORF">AMATHDRAFT_64080</name>
</gene>
<feature type="region of interest" description="Disordered" evidence="1">
    <location>
        <begin position="70"/>
        <end position="176"/>
    </location>
</feature>
<feature type="compositionally biased region" description="Low complexity" evidence="1">
    <location>
        <begin position="200"/>
        <end position="210"/>
    </location>
</feature>
<accession>A0A2A9ND86</accession>
<dbReference type="AlphaFoldDB" id="A0A2A9ND86"/>
<dbReference type="OrthoDB" id="3246206at2759"/>
<protein>
    <submittedName>
        <fullName evidence="2">Uncharacterized protein</fullName>
    </submittedName>
</protein>
<dbReference type="Proteomes" id="UP000242287">
    <property type="component" value="Unassembled WGS sequence"/>
</dbReference>
<feature type="compositionally biased region" description="Low complexity" evidence="1">
    <location>
        <begin position="356"/>
        <end position="369"/>
    </location>
</feature>
<feature type="region of interest" description="Disordered" evidence="1">
    <location>
        <begin position="325"/>
        <end position="369"/>
    </location>
</feature>
<sequence>MPMPTVPAVVIGVIATITVGYVFKQYVYEPHIAPALERLAEDYLERRARARAQRRNTRVSTSPITVEVDDIPLQSTSHTQHSTPTTPTATTTATASRRGLRSTRSGGTGVTRSGIASESGGAGRGSDTGSLSHPRLNPNRTTSSRSRLRSGSTTDSEPDPANDSHHPADPSVLEWRTAVNDYNQSRYTLRQRTNHRNKQPLSPSSLSSSSFTHVLDEPNHSLPHSPLVLPSTQLQSQPPSQPGRAQQPQLETLPEQALIFSVSTSRSPSPSPLSTPRSATPPTFVVSPLLPPSHTEGPASSPSIASIPSVSTFIPSGATHPFFYHPSSSPTPPHVAQTNPFADPEPEPPTTPFTPTPAQQPTTQPAQPFVPVLSLSQTYPISLDQEQGIELLSPPSEASEVGSEAAYEIASHASSSSSSASSGASSGASSPFVTVPELNQNREWAQVPFQVQVQQRQRQGMEAGHSTRSGYSPAPSPGQPQAQGPSPPRRQDSNDSSGFAAAASALFYSFTDGSVTEPQNAGTNISSASASVQQQQQQQVLNFSIGSPGVLSPQSTTLSEIDFLSDFAGSDHVSNVGSDFGFSTDSESSFSPRM</sequence>
<feature type="compositionally biased region" description="Low complexity" evidence="1">
    <location>
        <begin position="410"/>
        <end position="430"/>
    </location>
</feature>
<reference evidence="2 3" key="1">
    <citation type="submission" date="2014-02" db="EMBL/GenBank/DDBJ databases">
        <title>Transposable element dynamics among asymbiotic and ectomycorrhizal Amanita fungi.</title>
        <authorList>
            <consortium name="DOE Joint Genome Institute"/>
            <person name="Hess J."/>
            <person name="Skrede I."/>
            <person name="Wolfe B."/>
            <person name="LaButti K."/>
            <person name="Ohm R.A."/>
            <person name="Grigoriev I.V."/>
            <person name="Pringle A."/>
        </authorList>
    </citation>
    <scope>NUCLEOTIDE SEQUENCE [LARGE SCALE GENOMIC DNA]</scope>
    <source>
        <strain evidence="2 3">SKay4041</strain>
    </source>
</reference>
<dbReference type="EMBL" id="KZ302043">
    <property type="protein sequence ID" value="PFH48985.1"/>
    <property type="molecule type" value="Genomic_DNA"/>
</dbReference>
<feature type="region of interest" description="Disordered" evidence="1">
    <location>
        <begin position="446"/>
        <end position="498"/>
    </location>
</feature>
<feature type="region of interest" description="Disordered" evidence="1">
    <location>
        <begin position="190"/>
        <end position="284"/>
    </location>
</feature>
<feature type="compositionally biased region" description="Low complexity" evidence="1">
    <location>
        <begin position="73"/>
        <end position="114"/>
    </location>
</feature>
<proteinExistence type="predicted"/>
<name>A0A2A9ND86_9AGAR</name>
<feature type="compositionally biased region" description="Low complexity" evidence="1">
    <location>
        <begin position="140"/>
        <end position="155"/>
    </location>
</feature>
<feature type="compositionally biased region" description="Low complexity" evidence="1">
    <location>
        <begin position="225"/>
        <end position="238"/>
    </location>
</feature>
<keyword evidence="3" id="KW-1185">Reference proteome</keyword>
<feature type="region of interest" description="Disordered" evidence="1">
    <location>
        <begin position="386"/>
        <end position="434"/>
    </location>
</feature>
<evidence type="ECO:0000256" key="1">
    <source>
        <dbReference type="SAM" id="MobiDB-lite"/>
    </source>
</evidence>
<feature type="compositionally biased region" description="Low complexity" evidence="1">
    <location>
        <begin position="261"/>
        <end position="283"/>
    </location>
</feature>
<organism evidence="2 3">
    <name type="scientific">Amanita thiersii Skay4041</name>
    <dbReference type="NCBI Taxonomy" id="703135"/>
    <lineage>
        <taxon>Eukaryota</taxon>
        <taxon>Fungi</taxon>
        <taxon>Dikarya</taxon>
        <taxon>Basidiomycota</taxon>
        <taxon>Agaricomycotina</taxon>
        <taxon>Agaricomycetes</taxon>
        <taxon>Agaricomycetidae</taxon>
        <taxon>Agaricales</taxon>
        <taxon>Pluteineae</taxon>
        <taxon>Amanitaceae</taxon>
        <taxon>Amanita</taxon>
    </lineage>
</organism>